<dbReference type="EMBL" id="JAAEDI010000033">
    <property type="protein sequence ID" value="MBR0652712.1"/>
    <property type="molecule type" value="Genomic_DNA"/>
</dbReference>
<dbReference type="Proteomes" id="UP000698752">
    <property type="component" value="Unassembled WGS sequence"/>
</dbReference>
<name>A0ABS5ENV1_9PROT</name>
<gene>
    <name evidence="1" type="ORF">GXW78_23850</name>
</gene>
<reference evidence="2" key="1">
    <citation type="journal article" date="2021" name="Syst. Appl. Microbiol.">
        <title>Roseomonas hellenica sp. nov., isolated from roots of wild-growing Alkanna tinctoria.</title>
        <authorList>
            <person name="Rat A."/>
            <person name="Naranjo H.D."/>
            <person name="Lebbe L."/>
            <person name="Cnockaert M."/>
            <person name="Krigas N."/>
            <person name="Grigoriadou K."/>
            <person name="Maloupa E."/>
            <person name="Willems A."/>
        </authorList>
    </citation>
    <scope>NUCLEOTIDE SEQUENCE [LARGE SCALE GENOMIC DNA]</scope>
    <source>
        <strain evidence="2">LMG 31159</strain>
    </source>
</reference>
<sequence>MPVARRTILAGAALPRVALASGEPCLEIGGAIAPPAPRRLTLSEIEALGAADLRTRTPWTVGPQHFSGLPLRRLLDAVESRGNLITASALNDYAFTSPIQELLDSDAFLATRLDGTPVPVRLRGPFWIVFPWSRRPELETPTNRRRAVWQLSRLEIH</sequence>
<keyword evidence="2" id="KW-1185">Reference proteome</keyword>
<dbReference type="InterPro" id="IPR036374">
    <property type="entry name" value="OxRdtase_Mopterin-bd_sf"/>
</dbReference>
<organism evidence="1 2">
    <name type="scientific">Neoroseomonas terrae</name>
    <dbReference type="NCBI Taxonomy" id="424799"/>
    <lineage>
        <taxon>Bacteria</taxon>
        <taxon>Pseudomonadati</taxon>
        <taxon>Pseudomonadota</taxon>
        <taxon>Alphaproteobacteria</taxon>
        <taxon>Acetobacterales</taxon>
        <taxon>Acetobacteraceae</taxon>
        <taxon>Neoroseomonas</taxon>
    </lineage>
</organism>
<dbReference type="RefSeq" id="WP_211871428.1">
    <property type="nucleotide sequence ID" value="NZ_JAAEDI010000033.1"/>
</dbReference>
<comment type="caution">
    <text evidence="1">The sequence shown here is derived from an EMBL/GenBank/DDBJ whole genome shotgun (WGS) entry which is preliminary data.</text>
</comment>
<evidence type="ECO:0008006" key="3">
    <source>
        <dbReference type="Google" id="ProtNLM"/>
    </source>
</evidence>
<accession>A0ABS5ENV1</accession>
<evidence type="ECO:0000313" key="2">
    <source>
        <dbReference type="Proteomes" id="UP000698752"/>
    </source>
</evidence>
<dbReference type="Gene3D" id="3.90.420.10">
    <property type="entry name" value="Oxidoreductase, molybdopterin-binding domain"/>
    <property type="match status" value="1"/>
</dbReference>
<dbReference type="SUPFAM" id="SSF56524">
    <property type="entry name" value="Oxidoreductase molybdopterin-binding domain"/>
    <property type="match status" value="1"/>
</dbReference>
<proteinExistence type="predicted"/>
<evidence type="ECO:0000313" key="1">
    <source>
        <dbReference type="EMBL" id="MBR0652712.1"/>
    </source>
</evidence>
<protein>
    <recommendedName>
        <fullName evidence="3">Oxidoreductase molybdopterin-binding domain-containing protein</fullName>
    </recommendedName>
</protein>